<feature type="region of interest" description="Disordered" evidence="1">
    <location>
        <begin position="1038"/>
        <end position="1080"/>
    </location>
</feature>
<feature type="compositionally biased region" description="Acidic residues" evidence="1">
    <location>
        <begin position="1070"/>
        <end position="1080"/>
    </location>
</feature>
<proteinExistence type="predicted"/>
<feature type="transmembrane region" description="Helical" evidence="2">
    <location>
        <begin position="12"/>
        <end position="38"/>
    </location>
</feature>
<evidence type="ECO:0000313" key="3">
    <source>
        <dbReference type="EMBL" id="TDS56510.1"/>
    </source>
</evidence>
<keyword evidence="4" id="KW-1185">Reference proteome</keyword>
<accession>A0A4R7ERX2</accession>
<evidence type="ECO:0000256" key="1">
    <source>
        <dbReference type="SAM" id="MobiDB-lite"/>
    </source>
</evidence>
<keyword evidence="2" id="KW-0812">Transmembrane</keyword>
<gene>
    <name evidence="3" type="ORF">C8P70_1203</name>
</gene>
<name>A0A4R7ERX2_9FLAO</name>
<dbReference type="GO" id="GO:0090313">
    <property type="term" value="P:regulation of protein targeting to membrane"/>
    <property type="evidence" value="ECO:0007669"/>
    <property type="project" value="TreeGrafter"/>
</dbReference>
<keyword evidence="2" id="KW-1133">Transmembrane helix</keyword>
<evidence type="ECO:0000256" key="2">
    <source>
        <dbReference type="SAM" id="Phobius"/>
    </source>
</evidence>
<dbReference type="PANTHER" id="PTHR30441:SF8">
    <property type="entry name" value="DUF748 DOMAIN-CONTAINING PROTEIN"/>
    <property type="match status" value="1"/>
</dbReference>
<dbReference type="GO" id="GO:0005886">
    <property type="term" value="C:plasma membrane"/>
    <property type="evidence" value="ECO:0007669"/>
    <property type="project" value="TreeGrafter"/>
</dbReference>
<reference evidence="3 4" key="1">
    <citation type="submission" date="2019-03" db="EMBL/GenBank/DDBJ databases">
        <title>Genomic Encyclopedia of Archaeal and Bacterial Type Strains, Phase II (KMG-II): from individual species to whole genera.</title>
        <authorList>
            <person name="Goeker M."/>
        </authorList>
    </citation>
    <scope>NUCLEOTIDE SEQUENCE [LARGE SCALE GENOMIC DNA]</scope>
    <source>
        <strain evidence="3 4">DSM 28213</strain>
    </source>
</reference>
<evidence type="ECO:0000313" key="4">
    <source>
        <dbReference type="Proteomes" id="UP000295215"/>
    </source>
</evidence>
<sequence>MLKDQYKMIKKILLRLGIGTGVLCVLILLLMYIVPVFYADQIDAKVKELMKESIKGDVDFENIDLSFYKKFPVLTATVFKPTIQGVQLDTLYTDNLFGAESVSLGIDLVSIFRGEMVFNRIYIDHPEVNIYVTEAGKANYDIFISADEKEESDQSLALKIDELYINNAEIVYNDLASKLSLVASDFDYIGQGNMSDAVFNLNSKASINSFDFNFDGVHYIKEKPILADLETKVDTKSLTFLFSKNDLRIKGLPVDFKGHFGFIENGYDMLFDIKTENATLEQLLSVIPPDYQSWLDNTKFEGDIDGKFHLEGKYVIVDSLAPDVNLSLKLKNGFIQNGQVNQPLENIVLDFAYSIPGLNIEKGVAKVEELSFDLNGKRSDLNFEAEGITTINTKGKINAAVNLDLLQKAVGIEGFVMRGELALNGEFDGIYSKGEVIRKTIRKVYRDSIITSIPEFNLKGFVKEGYFKLAGLPEALEKINFDFEFRTKNSDYRSISARLSDIALMAMSNYVKGDLYLKNLSNYDVEATIDAKINLENIKEFIPVKDIVLRGIIDAKTNINGTYEPQRRLFPIIDSDIKFTNGYIQFNRIPDLPIEDIQIHTIVNSKRGSFSDLTIKVLPIDFKIAGEPFQLAASLYNLDNLNYNVKSKGVLNIGDLYKIFKIDGLDLHGKILTNLFLSGLQSDALKGDFDKLKNGGYFEVENINVSSDLFPKPLHIKKGVFKFFKEKMKFEKFEANYGSSTISMDGYLTNVIDYMLQGDTLRGNFNLQTPYMNVDEFMMFADNQTSKITTANTVDAGVIQVPADLNIGFNATADKIKYTEYNLENFTGNLLIAHGGISLKDTQFNLIGTNVQMNGIYQPTGYKSALFSYNIKASDFDIQRAYKEITLFREMVSMAKDAYGVVSLDYSLKGQLNSSMFPVMKSLEGEGTLSLADISFKGFKLLGAIAEKTEAKSLENGSLSDVNINSSIKENVITIERTKMKMAGFRPRFEGQVSLDGELNIGFRLGLPPLGIIGIPMKITGNSEDFSIKLGRYKPSEVLGKEVESDDEDIDVESVHDSIPELPEVPADTPEQENETEAKA</sequence>
<dbReference type="AlphaFoldDB" id="A0A4R7ERX2"/>
<dbReference type="InterPro" id="IPR052894">
    <property type="entry name" value="AsmA-related"/>
</dbReference>
<dbReference type="Proteomes" id="UP000295215">
    <property type="component" value="Unassembled WGS sequence"/>
</dbReference>
<dbReference type="PANTHER" id="PTHR30441">
    <property type="entry name" value="DUF748 DOMAIN-CONTAINING PROTEIN"/>
    <property type="match status" value="1"/>
</dbReference>
<protein>
    <submittedName>
        <fullName evidence="3">AsmA protein</fullName>
    </submittedName>
</protein>
<dbReference type="EMBL" id="SOAG01000020">
    <property type="protein sequence ID" value="TDS56510.1"/>
    <property type="molecule type" value="Genomic_DNA"/>
</dbReference>
<organism evidence="3 4">
    <name type="scientific">Myroides indicus</name>
    <dbReference type="NCBI Taxonomy" id="1323422"/>
    <lineage>
        <taxon>Bacteria</taxon>
        <taxon>Pseudomonadati</taxon>
        <taxon>Bacteroidota</taxon>
        <taxon>Flavobacteriia</taxon>
        <taxon>Flavobacteriales</taxon>
        <taxon>Flavobacteriaceae</taxon>
        <taxon>Myroides</taxon>
    </lineage>
</organism>
<keyword evidence="2" id="KW-0472">Membrane</keyword>
<comment type="caution">
    <text evidence="3">The sequence shown here is derived from an EMBL/GenBank/DDBJ whole genome shotgun (WGS) entry which is preliminary data.</text>
</comment>